<dbReference type="SUPFAM" id="SSF46565">
    <property type="entry name" value="Chaperone J-domain"/>
    <property type="match status" value="1"/>
</dbReference>
<proteinExistence type="inferred from homology"/>
<evidence type="ECO:0000256" key="2">
    <source>
        <dbReference type="ARBA" id="ARBA00022737"/>
    </source>
</evidence>
<keyword evidence="5" id="KW-1185">Reference proteome</keyword>
<dbReference type="RefSeq" id="XP_052118868.1">
    <property type="nucleotide sequence ID" value="XM_052262908.1"/>
</dbReference>
<evidence type="ECO:0000313" key="5">
    <source>
        <dbReference type="Proteomes" id="UP000515211"/>
    </source>
</evidence>
<protein>
    <submittedName>
        <fullName evidence="6">Pentatricopeptide repeat-containing protein At3g05340</fullName>
    </submittedName>
</protein>
<comment type="similarity">
    <text evidence="1">Belongs to the PPR family. PCMP-H subfamily.</text>
</comment>
<dbReference type="InterPro" id="IPR011990">
    <property type="entry name" value="TPR-like_helical_dom_sf"/>
</dbReference>
<evidence type="ECO:0000256" key="1">
    <source>
        <dbReference type="ARBA" id="ARBA00006643"/>
    </source>
</evidence>
<dbReference type="FunFam" id="1.25.40.10:FF:000690">
    <property type="entry name" value="Pentatricopeptide repeat-containing protein"/>
    <property type="match status" value="1"/>
</dbReference>
<accession>A0A9C6TZW5</accession>
<dbReference type="Gene3D" id="3.30.70.20">
    <property type="match status" value="1"/>
</dbReference>
<dbReference type="AlphaFoldDB" id="A0A9C6TZW5"/>
<dbReference type="GO" id="GO:0009451">
    <property type="term" value="P:RNA modification"/>
    <property type="evidence" value="ECO:0007669"/>
    <property type="project" value="InterPro"/>
</dbReference>
<dbReference type="InterPro" id="IPR001623">
    <property type="entry name" value="DnaJ_domain"/>
</dbReference>
<dbReference type="SMART" id="SM00271">
    <property type="entry name" value="DnaJ"/>
    <property type="match status" value="1"/>
</dbReference>
<feature type="repeat" description="PPR" evidence="3">
    <location>
        <begin position="453"/>
        <end position="488"/>
    </location>
</feature>
<dbReference type="FunFam" id="1.25.40.10:FF:000196">
    <property type="entry name" value="Pentatricopeptide repeat-containing protein At4g14850"/>
    <property type="match status" value="1"/>
</dbReference>
<dbReference type="Gene3D" id="1.10.287.110">
    <property type="entry name" value="DnaJ domain"/>
    <property type="match status" value="1"/>
</dbReference>
<sequence length="918" mass="102536">MKSRWKFNVYIPSLVDSLSSPVNLKNPPLPTSQNPFPAPTSASLLSLCGRDGNLRLGSSIHAHLIKQSQSFDFDRFPRNALFVWNSLLSMYSKCGELQDALKVFDRMPVRDIVSWNTMISGFLRNRDFDSGLMFFKKQRSESGTGCCGFDKATLTTVLSACDGVGFSSLTKMIHGLVFLGGFEKEITVGNALITSYFKCGCFSEWRQVFDEMLERNVVTWTAVISGLAQNEFYEDSLNLFAQMRCGAVSPNILTYLSSLMACSGLQALREGCKIHGLLWKLGMQSDLCIESALMDFYSKCGSLEEAWKIFESAEELDEISLTVILVAFAQNGFEEEAIQIFMRMLKLGIEVDPNMVSAILGVFGIDTSLSLGKQIHSLVIKKNFIQNPFVSNGLVNMYSKCGDLNDSLQVFHRMSQKNSVSWNSIIAAFARHGDGFRALEFYEEMRMEGVAPTDVTFLSLLHACSHAGFVDKGMEFLESMTRDHGISPRSEHYACVVDMLGRAGLLEEAKKFIEGFPENPGVPIWQALLGACSIHGDSEMGKYAADQLFLATPERPAPYVLMANIYSIEGKWKERAGAIKRMKEMGVAKEVGISCIEIDKKVNSFVVGDKLHPKADIIYWVLCGLLEHLKDEGYVPDKKCILYYLGQENKDYYINIEHLNIMRIMGSWLLSGLTLTATPTPITILPFRKHGSPFIPKKQARRVSYSCSCRSREDVPLSTASAYAVLGLQPDCSTTEIKAAFRSKVKQFHPDVNKDGDSMIRRVIEAYQILSNCTRSEIIERECLDPFDAPECEAFDIFVNELLCVGKACSSSCVQRAPHAFSFVSSTGTARASSQGHGDDYQVQCAVGQCPRNCIHYVTPSQRILLEELLDSILEAPYDISAEADLLYSLITKAKFENNRFQKPKKQPKTSSQHVEWF</sequence>
<feature type="repeat" description="PPR" evidence="3">
    <location>
        <begin position="418"/>
        <end position="452"/>
    </location>
</feature>
<organism evidence="5 6">
    <name type="scientific">Arachis duranensis</name>
    <name type="common">Wild peanut</name>
    <dbReference type="NCBI Taxonomy" id="130453"/>
    <lineage>
        <taxon>Eukaryota</taxon>
        <taxon>Viridiplantae</taxon>
        <taxon>Streptophyta</taxon>
        <taxon>Embryophyta</taxon>
        <taxon>Tracheophyta</taxon>
        <taxon>Spermatophyta</taxon>
        <taxon>Magnoliopsida</taxon>
        <taxon>eudicotyledons</taxon>
        <taxon>Gunneridae</taxon>
        <taxon>Pentapetalae</taxon>
        <taxon>rosids</taxon>
        <taxon>fabids</taxon>
        <taxon>Fabales</taxon>
        <taxon>Fabaceae</taxon>
        <taxon>Papilionoideae</taxon>
        <taxon>50 kb inversion clade</taxon>
        <taxon>dalbergioids sensu lato</taxon>
        <taxon>Dalbergieae</taxon>
        <taxon>Pterocarpus clade</taxon>
        <taxon>Arachis</taxon>
    </lineage>
</organism>
<dbReference type="InterPro" id="IPR046960">
    <property type="entry name" value="PPR_At4g14850-like_plant"/>
</dbReference>
<evidence type="ECO:0000259" key="4">
    <source>
        <dbReference type="PROSITE" id="PS50076"/>
    </source>
</evidence>
<evidence type="ECO:0000313" key="6">
    <source>
        <dbReference type="RefSeq" id="XP_052118868.1"/>
    </source>
</evidence>
<dbReference type="NCBIfam" id="TIGR00756">
    <property type="entry name" value="PPR"/>
    <property type="match status" value="6"/>
</dbReference>
<dbReference type="GO" id="GO:0003729">
    <property type="term" value="F:mRNA binding"/>
    <property type="evidence" value="ECO:0007669"/>
    <property type="project" value="UniProtKB-ARBA"/>
</dbReference>
<dbReference type="PROSITE" id="PS51375">
    <property type="entry name" value="PPR"/>
    <property type="match status" value="6"/>
</dbReference>
<feature type="domain" description="J" evidence="4">
    <location>
        <begin position="721"/>
        <end position="788"/>
    </location>
</feature>
<dbReference type="InterPro" id="IPR002885">
    <property type="entry name" value="PPR_rpt"/>
</dbReference>
<dbReference type="Pfam" id="PF01535">
    <property type="entry name" value="PPR"/>
    <property type="match status" value="4"/>
</dbReference>
<dbReference type="Proteomes" id="UP000515211">
    <property type="component" value="Chromosome 6"/>
</dbReference>
<dbReference type="InterPro" id="IPR036869">
    <property type="entry name" value="J_dom_sf"/>
</dbReference>
<dbReference type="CDD" id="cd06257">
    <property type="entry name" value="DnaJ"/>
    <property type="match status" value="1"/>
</dbReference>
<dbReference type="SUPFAM" id="SSF48452">
    <property type="entry name" value="TPR-like"/>
    <property type="match status" value="1"/>
</dbReference>
<reference evidence="5" key="1">
    <citation type="journal article" date="2016" name="Nat. Genet.">
        <title>The genome sequences of Arachis duranensis and Arachis ipaensis, the diploid ancestors of cultivated peanut.</title>
        <authorList>
            <person name="Bertioli D.J."/>
            <person name="Cannon S.B."/>
            <person name="Froenicke L."/>
            <person name="Huang G."/>
            <person name="Farmer A.D."/>
            <person name="Cannon E.K."/>
            <person name="Liu X."/>
            <person name="Gao D."/>
            <person name="Clevenger J."/>
            <person name="Dash S."/>
            <person name="Ren L."/>
            <person name="Moretzsohn M.C."/>
            <person name="Shirasawa K."/>
            <person name="Huang W."/>
            <person name="Vidigal B."/>
            <person name="Abernathy B."/>
            <person name="Chu Y."/>
            <person name="Niederhuth C.E."/>
            <person name="Umale P."/>
            <person name="Araujo A.C."/>
            <person name="Kozik A."/>
            <person name="Kim K.D."/>
            <person name="Burow M.D."/>
            <person name="Varshney R.K."/>
            <person name="Wang X."/>
            <person name="Zhang X."/>
            <person name="Barkley N."/>
            <person name="Guimaraes P.M."/>
            <person name="Isobe S."/>
            <person name="Guo B."/>
            <person name="Liao B."/>
            <person name="Stalker H.T."/>
            <person name="Schmitz R.J."/>
            <person name="Scheffler B.E."/>
            <person name="Leal-Bertioli S.C."/>
            <person name="Xun X."/>
            <person name="Jackson S.A."/>
            <person name="Michelmore R."/>
            <person name="Ozias-Akins P."/>
        </authorList>
    </citation>
    <scope>NUCLEOTIDE SEQUENCE [LARGE SCALE GENOMIC DNA]</scope>
    <source>
        <strain evidence="5">cv. V14167</strain>
    </source>
</reference>
<name>A0A9C6TZW5_ARADU</name>
<feature type="repeat" description="PPR" evidence="3">
    <location>
        <begin position="216"/>
        <end position="250"/>
    </location>
</feature>
<reference evidence="6" key="2">
    <citation type="submission" date="2025-08" db="UniProtKB">
        <authorList>
            <consortium name="RefSeq"/>
        </authorList>
    </citation>
    <scope>IDENTIFICATION</scope>
    <source>
        <tissue evidence="6">Whole plant</tissue>
    </source>
</reference>
<dbReference type="PANTHER" id="PTHR47926">
    <property type="entry name" value="PENTATRICOPEPTIDE REPEAT-CONTAINING PROTEIN"/>
    <property type="match status" value="1"/>
</dbReference>
<feature type="repeat" description="PPR" evidence="3">
    <location>
        <begin position="317"/>
        <end position="351"/>
    </location>
</feature>
<dbReference type="PROSITE" id="PS50076">
    <property type="entry name" value="DNAJ_2"/>
    <property type="match status" value="1"/>
</dbReference>
<dbReference type="GeneID" id="107492116"/>
<gene>
    <name evidence="6" type="primary">LOC107492116</name>
</gene>
<evidence type="ECO:0000256" key="3">
    <source>
        <dbReference type="PROSITE-ProRule" id="PRU00708"/>
    </source>
</evidence>
<dbReference type="InterPro" id="IPR046848">
    <property type="entry name" value="E_motif"/>
</dbReference>
<feature type="repeat" description="PPR" evidence="3">
    <location>
        <begin position="387"/>
        <end position="417"/>
    </location>
</feature>
<feature type="repeat" description="PPR" evidence="3">
    <location>
        <begin position="80"/>
        <end position="114"/>
    </location>
</feature>
<keyword evidence="2" id="KW-0677">Repeat</keyword>
<dbReference type="Gene3D" id="1.25.40.10">
    <property type="entry name" value="Tetratricopeptide repeat domain"/>
    <property type="match status" value="5"/>
</dbReference>
<dbReference type="KEGG" id="adu:107492116"/>
<dbReference type="Pfam" id="PF00226">
    <property type="entry name" value="DnaJ"/>
    <property type="match status" value="1"/>
</dbReference>
<dbReference type="PANTHER" id="PTHR47926:SF374">
    <property type="entry name" value="PENTATRICOPEPTIDE REPEAT-CONTAINING PROTEIN"/>
    <property type="match status" value="1"/>
</dbReference>
<dbReference type="Pfam" id="PF20431">
    <property type="entry name" value="E_motif"/>
    <property type="match status" value="1"/>
</dbReference>
<dbReference type="Pfam" id="PF13041">
    <property type="entry name" value="PPR_2"/>
    <property type="match status" value="2"/>
</dbReference>